<dbReference type="CDD" id="cd02440">
    <property type="entry name" value="AdoMet_MTases"/>
    <property type="match status" value="1"/>
</dbReference>
<dbReference type="GO" id="GO:0008168">
    <property type="term" value="F:methyltransferase activity"/>
    <property type="evidence" value="ECO:0007669"/>
    <property type="project" value="UniProtKB-KW"/>
</dbReference>
<dbReference type="AlphaFoldDB" id="A0A7W8D9B2"/>
<gene>
    <name evidence="1" type="ORF">HNQ52_002725</name>
</gene>
<dbReference type="Proteomes" id="UP000521199">
    <property type="component" value="Unassembled WGS sequence"/>
</dbReference>
<keyword evidence="2" id="KW-1185">Reference proteome</keyword>
<evidence type="ECO:0000313" key="1">
    <source>
        <dbReference type="EMBL" id="MBB5209162.1"/>
    </source>
</evidence>
<organism evidence="1 2">
    <name type="scientific">Chiayiivirga flava</name>
    <dbReference type="NCBI Taxonomy" id="659595"/>
    <lineage>
        <taxon>Bacteria</taxon>
        <taxon>Pseudomonadati</taxon>
        <taxon>Pseudomonadota</taxon>
        <taxon>Gammaproteobacteria</taxon>
        <taxon>Lysobacterales</taxon>
        <taxon>Lysobacteraceae</taxon>
        <taxon>Chiayiivirga</taxon>
    </lineage>
</organism>
<comment type="caution">
    <text evidence="1">The sequence shown here is derived from an EMBL/GenBank/DDBJ whole genome shotgun (WGS) entry which is preliminary data.</text>
</comment>
<dbReference type="PANTHER" id="PTHR43861">
    <property type="entry name" value="TRANS-ACONITATE 2-METHYLTRANSFERASE-RELATED"/>
    <property type="match status" value="1"/>
</dbReference>
<dbReference type="Gene3D" id="3.40.50.150">
    <property type="entry name" value="Vaccinia Virus protein VP39"/>
    <property type="match status" value="1"/>
</dbReference>
<reference evidence="1 2" key="1">
    <citation type="submission" date="2020-08" db="EMBL/GenBank/DDBJ databases">
        <title>Genomic Encyclopedia of Type Strains, Phase IV (KMG-IV): sequencing the most valuable type-strain genomes for metagenomic binning, comparative biology and taxonomic classification.</title>
        <authorList>
            <person name="Goeker M."/>
        </authorList>
    </citation>
    <scope>NUCLEOTIDE SEQUENCE [LARGE SCALE GENOMIC DNA]</scope>
    <source>
        <strain evidence="1 2">DSM 24163</strain>
    </source>
</reference>
<sequence>MNRCPICGAAVLADTCAACGFRPASIDGFVAFAPDLARAAPGYDPEHYRSLAELEAGNFWFRARNALILDALARYFPAAQSYLEIGCGTGYVLSAVAAERPTMAVHGSEIFVEGLAFAAQRTPRATLFQMDARRLPFDAAFDVIGAFDVIEHIDEEREVLQELFRAVRPGGGVVLTVPQHPWLWSVQDDIAHHVRRYRRGEPESRLAEAGFKVVFSTSFVALLLPALMLSRLGGDRAREAPHDPFREFRIPRWLDSTLALMMRFERVLIHAGLRFPVGGSRLVVATKALA</sequence>
<keyword evidence="1" id="KW-0808">Transferase</keyword>
<keyword evidence="1" id="KW-0489">Methyltransferase</keyword>
<dbReference type="RefSeq" id="WP_183961708.1">
    <property type="nucleotide sequence ID" value="NZ_JACHHP010000005.1"/>
</dbReference>
<dbReference type="Pfam" id="PF13489">
    <property type="entry name" value="Methyltransf_23"/>
    <property type="match status" value="1"/>
</dbReference>
<dbReference type="EMBL" id="JACHHP010000005">
    <property type="protein sequence ID" value="MBB5209162.1"/>
    <property type="molecule type" value="Genomic_DNA"/>
</dbReference>
<name>A0A7W8D9B2_9GAMM</name>
<dbReference type="SUPFAM" id="SSF53335">
    <property type="entry name" value="S-adenosyl-L-methionine-dependent methyltransferases"/>
    <property type="match status" value="1"/>
</dbReference>
<proteinExistence type="predicted"/>
<evidence type="ECO:0000313" key="2">
    <source>
        <dbReference type="Proteomes" id="UP000521199"/>
    </source>
</evidence>
<accession>A0A7W8D9B2</accession>
<protein>
    <submittedName>
        <fullName evidence="1">SAM-dependent methyltransferase</fullName>
    </submittedName>
</protein>
<dbReference type="InterPro" id="IPR029063">
    <property type="entry name" value="SAM-dependent_MTases_sf"/>
</dbReference>
<dbReference type="GO" id="GO:0032259">
    <property type="term" value="P:methylation"/>
    <property type="evidence" value="ECO:0007669"/>
    <property type="project" value="UniProtKB-KW"/>
</dbReference>